<organism evidence="3 4">
    <name type="scientific">Ornithinimicrobium cerasi</name>
    <dbReference type="NCBI Taxonomy" id="2248773"/>
    <lineage>
        <taxon>Bacteria</taxon>
        <taxon>Bacillati</taxon>
        <taxon>Actinomycetota</taxon>
        <taxon>Actinomycetes</taxon>
        <taxon>Micrococcales</taxon>
        <taxon>Ornithinimicrobiaceae</taxon>
        <taxon>Ornithinimicrobium</taxon>
    </lineage>
</organism>
<dbReference type="Proteomes" id="UP000219688">
    <property type="component" value="Unassembled WGS sequence"/>
</dbReference>
<dbReference type="Pfam" id="PF00582">
    <property type="entry name" value="Usp"/>
    <property type="match status" value="2"/>
</dbReference>
<dbReference type="InterPro" id="IPR014729">
    <property type="entry name" value="Rossmann-like_a/b/a_fold"/>
</dbReference>
<accession>A0A285VSX8</accession>
<dbReference type="PANTHER" id="PTHR46268">
    <property type="entry name" value="STRESS RESPONSE PROTEIN NHAX"/>
    <property type="match status" value="1"/>
</dbReference>
<feature type="domain" description="UspA" evidence="2">
    <location>
        <begin position="10"/>
        <end position="149"/>
    </location>
</feature>
<dbReference type="InterPro" id="IPR006016">
    <property type="entry name" value="UspA"/>
</dbReference>
<feature type="domain" description="UspA" evidence="2">
    <location>
        <begin position="161"/>
        <end position="297"/>
    </location>
</feature>
<evidence type="ECO:0000256" key="1">
    <source>
        <dbReference type="ARBA" id="ARBA00008791"/>
    </source>
</evidence>
<evidence type="ECO:0000259" key="2">
    <source>
        <dbReference type="Pfam" id="PF00582"/>
    </source>
</evidence>
<sequence>MGVTEGSRTRRPVVVGADGGRTDGSAVRWSARHAQRTGRPLVVVHASEPEALAAQAVGAGATGITALLDAEKERTDELAVQVEALGAELGIDARLELRHGSPVRALLEHQDEAVLLVVGTGRKSALREWVLGTTSLGVSAHAHCPVVVVNPEVEVGGLINERIGVAVDGSVDSRAAAALAVAYAAAIGTSLVAVNTWYLEVVGGYVVTEPDSPEWQRIEAERTAMLQEVMAEATRRHPEVDVELVVRRGPTVSTVLDLAAAWDVVVVGSRGLGSVQGRLLGSVSQRLMRLSPCPVLVATGARR</sequence>
<proteinExistence type="inferred from homology"/>
<protein>
    <submittedName>
        <fullName evidence="3">Nucleotide-binding universal stress protein, UspA family</fullName>
    </submittedName>
</protein>
<dbReference type="InterPro" id="IPR006015">
    <property type="entry name" value="Universal_stress_UspA"/>
</dbReference>
<gene>
    <name evidence="3" type="ORF">SAMN05421879_105226</name>
</gene>
<dbReference type="EMBL" id="OBQK01000005">
    <property type="protein sequence ID" value="SOC55721.1"/>
    <property type="molecule type" value="Genomic_DNA"/>
</dbReference>
<evidence type="ECO:0000313" key="4">
    <source>
        <dbReference type="Proteomes" id="UP000219688"/>
    </source>
</evidence>
<dbReference type="PRINTS" id="PR01438">
    <property type="entry name" value="UNVRSLSTRESS"/>
</dbReference>
<dbReference type="PANTHER" id="PTHR46268:SF6">
    <property type="entry name" value="UNIVERSAL STRESS PROTEIN UP12"/>
    <property type="match status" value="1"/>
</dbReference>
<name>A0A285VSX8_9MICO</name>
<evidence type="ECO:0000313" key="3">
    <source>
        <dbReference type="EMBL" id="SOC55721.1"/>
    </source>
</evidence>
<dbReference type="RefSeq" id="WP_097188111.1">
    <property type="nucleotide sequence ID" value="NZ_OBQK01000005.1"/>
</dbReference>
<comment type="similarity">
    <text evidence="1">Belongs to the universal stress protein A family.</text>
</comment>
<keyword evidence="4" id="KW-1185">Reference proteome</keyword>
<dbReference type="AlphaFoldDB" id="A0A285VSX8"/>
<dbReference type="SUPFAM" id="SSF52402">
    <property type="entry name" value="Adenine nucleotide alpha hydrolases-like"/>
    <property type="match status" value="2"/>
</dbReference>
<dbReference type="Gene3D" id="3.40.50.620">
    <property type="entry name" value="HUPs"/>
    <property type="match status" value="2"/>
</dbReference>
<reference evidence="4" key="1">
    <citation type="submission" date="2017-08" db="EMBL/GenBank/DDBJ databases">
        <authorList>
            <person name="Varghese N."/>
            <person name="Submissions S."/>
        </authorList>
    </citation>
    <scope>NUCLEOTIDE SEQUENCE [LARGE SCALE GENOMIC DNA]</scope>
    <source>
        <strain evidence="4">USBA17B2</strain>
    </source>
</reference>